<dbReference type="EMBL" id="CP003364">
    <property type="protein sequence ID" value="AGA28881.1"/>
    <property type="molecule type" value="Genomic_DNA"/>
</dbReference>
<dbReference type="KEGG" id="saci:Sinac_4709"/>
<name>L0DJR9_SINAD</name>
<dbReference type="HOGENOM" id="CLU_2865415_0_0_0"/>
<keyword evidence="3" id="KW-1185">Reference proteome</keyword>
<dbReference type="AlphaFoldDB" id="L0DJR9"/>
<evidence type="ECO:0000313" key="3">
    <source>
        <dbReference type="Proteomes" id="UP000010798"/>
    </source>
</evidence>
<feature type="region of interest" description="Disordered" evidence="1">
    <location>
        <begin position="19"/>
        <end position="64"/>
    </location>
</feature>
<accession>L0DJR9</accession>
<protein>
    <submittedName>
        <fullName evidence="2">Uncharacterized protein</fullName>
    </submittedName>
</protein>
<dbReference type="STRING" id="886293.Sinac_4709"/>
<sequence length="64" mass="7106">MKWFKRNEATLTFDYTAVASSGKPPLRSSRRSSGPGDNTPFQKPRPIPKIGSRIVAKRRTASTT</sequence>
<gene>
    <name evidence="2" type="ordered locus">Sinac_4709</name>
</gene>
<reference evidence="2 3" key="1">
    <citation type="submission" date="2012-02" db="EMBL/GenBank/DDBJ databases">
        <title>Complete sequence of chromosome of Singulisphaera acidiphila DSM 18658.</title>
        <authorList>
            <consortium name="US DOE Joint Genome Institute (JGI-PGF)"/>
            <person name="Lucas S."/>
            <person name="Copeland A."/>
            <person name="Lapidus A."/>
            <person name="Glavina del Rio T."/>
            <person name="Dalin E."/>
            <person name="Tice H."/>
            <person name="Bruce D."/>
            <person name="Goodwin L."/>
            <person name="Pitluck S."/>
            <person name="Peters L."/>
            <person name="Ovchinnikova G."/>
            <person name="Chertkov O."/>
            <person name="Kyrpides N."/>
            <person name="Mavromatis K."/>
            <person name="Ivanova N."/>
            <person name="Brettin T."/>
            <person name="Detter J.C."/>
            <person name="Han C."/>
            <person name="Larimer F."/>
            <person name="Land M."/>
            <person name="Hauser L."/>
            <person name="Markowitz V."/>
            <person name="Cheng J.-F."/>
            <person name="Hugenholtz P."/>
            <person name="Woyke T."/>
            <person name="Wu D."/>
            <person name="Tindall B."/>
            <person name="Pomrenke H."/>
            <person name="Brambilla E."/>
            <person name="Klenk H.-P."/>
            <person name="Eisen J.A."/>
        </authorList>
    </citation>
    <scope>NUCLEOTIDE SEQUENCE [LARGE SCALE GENOMIC DNA]</scope>
    <source>
        <strain evidence="3">ATCC BAA-1392 / DSM 18658 / VKM B-2454 / MOB10</strain>
    </source>
</reference>
<evidence type="ECO:0000313" key="2">
    <source>
        <dbReference type="EMBL" id="AGA28881.1"/>
    </source>
</evidence>
<proteinExistence type="predicted"/>
<feature type="compositionally biased region" description="Low complexity" evidence="1">
    <location>
        <begin position="20"/>
        <end position="36"/>
    </location>
</feature>
<organism evidence="2 3">
    <name type="scientific">Singulisphaera acidiphila (strain ATCC BAA-1392 / DSM 18658 / VKM B-2454 / MOB10)</name>
    <dbReference type="NCBI Taxonomy" id="886293"/>
    <lineage>
        <taxon>Bacteria</taxon>
        <taxon>Pseudomonadati</taxon>
        <taxon>Planctomycetota</taxon>
        <taxon>Planctomycetia</taxon>
        <taxon>Isosphaerales</taxon>
        <taxon>Isosphaeraceae</taxon>
        <taxon>Singulisphaera</taxon>
    </lineage>
</organism>
<dbReference type="Proteomes" id="UP000010798">
    <property type="component" value="Chromosome"/>
</dbReference>
<feature type="compositionally biased region" description="Basic residues" evidence="1">
    <location>
        <begin position="55"/>
        <end position="64"/>
    </location>
</feature>
<evidence type="ECO:0000256" key="1">
    <source>
        <dbReference type="SAM" id="MobiDB-lite"/>
    </source>
</evidence>